<reference evidence="2" key="1">
    <citation type="submission" date="2016-03" db="EMBL/GenBank/DDBJ databases">
        <authorList>
            <person name="Sharma R."/>
            <person name="Simister A.R."/>
            <person name="Berg J.A."/>
            <person name="Jensen G.L."/>
            <person name="Keele B.R."/>
            <person name="Ward M.E.H."/>
            <person name="Breakwell D.P."/>
            <person name="Hope S."/>
            <person name="Grose J.H."/>
        </authorList>
    </citation>
    <scope>NUCLEOTIDE SEQUENCE [LARGE SCALE GENOMIC DNA]</scope>
</reference>
<evidence type="ECO:0000313" key="2">
    <source>
        <dbReference type="Proteomes" id="UP000222975"/>
    </source>
</evidence>
<accession>A0A173GD55</accession>
<protein>
    <submittedName>
        <fullName evidence="1">Uncharacterized protein</fullName>
    </submittedName>
</protein>
<evidence type="ECO:0000313" key="1">
    <source>
        <dbReference type="EMBL" id="ANH51614.1"/>
    </source>
</evidence>
<gene>
    <name evidence="1" type="ORF">SIMMY50_152</name>
</gene>
<sequence length="265" mass="29101">MSYNIENLEADYQELRESTGAGLEALNIIAPIRNFFDGIKKFFSDRAYGTAQDLITADLSPLSKALASHNYTDFMDRTIYQPARLNVSYQEWVENLATARAFCTMLESTHISKLHSWLAGVSAGNASVAYAPNVDKAILGKVEAMLGKSLGGKDVTDISFAARFPNLTEFTNVYTDFNKLVAMLKRGQIYNFNLAVKRVAELSDLVFSQIESGELVLSKADIDNLAKTLLSTARAADLYSVCHTLFISTGTALNNTAVKLAKEVK</sequence>
<keyword evidence="2" id="KW-1185">Reference proteome</keyword>
<name>A0A173GD55_9CAUD</name>
<dbReference type="Proteomes" id="UP000222975">
    <property type="component" value="Segment"/>
</dbReference>
<proteinExistence type="predicted"/>
<dbReference type="EMBL" id="KU886223">
    <property type="protein sequence ID" value="ANH51614.1"/>
    <property type="molecule type" value="Genomic_DNA"/>
</dbReference>
<organism evidence="1 2">
    <name type="scientific">Erwinia phage vB_EamM_Simmy50</name>
    <dbReference type="NCBI Taxonomy" id="1815988"/>
    <lineage>
        <taxon>Viruses</taxon>
        <taxon>Duplodnaviria</taxon>
        <taxon>Heunggongvirae</taxon>
        <taxon>Uroviricota</taxon>
        <taxon>Caudoviricetes</taxon>
        <taxon>Chimalliviridae</taxon>
        <taxon>Agricanvirus</taxon>
        <taxon>Agricanvirus simmy50</taxon>
    </lineage>
</organism>